<dbReference type="SUPFAM" id="SSF82199">
    <property type="entry name" value="SET domain"/>
    <property type="match status" value="1"/>
</dbReference>
<dbReference type="PANTHER" id="PTHR47332:SF4">
    <property type="entry name" value="SET DOMAIN-CONTAINING PROTEIN 5"/>
    <property type="match status" value="1"/>
</dbReference>
<sequence>MKRGFLKKRYRETELEQKLETLRITDLDDWDYVHVIVSSGPGRSRASQSSASSLDLALPSIAGSSLGHHSSCIISKVAKELVLSRSQAYAGFGAISTVANVTLAAPPPADEQSFYQPLPDLVQDTDMEIDTPSLDKSTPFTPRVQVHETSHQGLGLFYPGHCPDTSSPNRDTSTSRSIGAGSLILSERPMLVLPHAPLFSLSIATTTSVTSGLEELSESCNLMEFSLMEKARKREMKKTRRWEQSIKTAYEGMGSDEDRTAYLDLQNAFEDEESTSVVEGVAKTNGLRFNITKEALVGVCCTMSRINHSCSPNAIINFDISTFSFHLRACRTITPGEEITIAYDSSILLSPASTRISALHEKLHFVCTCARCIPVGPNTSNSHTHTPIPHPSDTAVASILSFSTTTFQSIFSPSETTRISSRAPSEVSLISSQGLESTREYEKALEMLMMVYQMKGDLSGSLRVGEAVGRWWVASGGGRETLERWRRQEEHVKVPWWKLQDEGALGTSDLPAGVGTGTMNGLLQGGSASWGTSLAATT</sequence>
<dbReference type="CDD" id="cd20071">
    <property type="entry name" value="SET_SMYD"/>
    <property type="match status" value="1"/>
</dbReference>
<dbReference type="PANTHER" id="PTHR47332">
    <property type="entry name" value="SET DOMAIN-CONTAINING PROTEIN 5"/>
    <property type="match status" value="1"/>
</dbReference>
<protein>
    <recommendedName>
        <fullName evidence="1">SET domain-containing protein</fullName>
    </recommendedName>
</protein>
<keyword evidence="3" id="KW-1185">Reference proteome</keyword>
<reference evidence="2 3" key="1">
    <citation type="journal article" date="2019" name="Nat. Ecol. Evol.">
        <title>Megaphylogeny resolves global patterns of mushroom evolution.</title>
        <authorList>
            <person name="Varga T."/>
            <person name="Krizsan K."/>
            <person name="Foldi C."/>
            <person name="Dima B."/>
            <person name="Sanchez-Garcia M."/>
            <person name="Sanchez-Ramirez S."/>
            <person name="Szollosi G.J."/>
            <person name="Szarkandi J.G."/>
            <person name="Papp V."/>
            <person name="Albert L."/>
            <person name="Andreopoulos W."/>
            <person name="Angelini C."/>
            <person name="Antonin V."/>
            <person name="Barry K.W."/>
            <person name="Bougher N.L."/>
            <person name="Buchanan P."/>
            <person name="Buyck B."/>
            <person name="Bense V."/>
            <person name="Catcheside P."/>
            <person name="Chovatia M."/>
            <person name="Cooper J."/>
            <person name="Damon W."/>
            <person name="Desjardin D."/>
            <person name="Finy P."/>
            <person name="Geml J."/>
            <person name="Haridas S."/>
            <person name="Hughes K."/>
            <person name="Justo A."/>
            <person name="Karasinski D."/>
            <person name="Kautmanova I."/>
            <person name="Kiss B."/>
            <person name="Kocsube S."/>
            <person name="Kotiranta H."/>
            <person name="LaButti K.M."/>
            <person name="Lechner B.E."/>
            <person name="Liimatainen K."/>
            <person name="Lipzen A."/>
            <person name="Lukacs Z."/>
            <person name="Mihaltcheva S."/>
            <person name="Morgado L.N."/>
            <person name="Niskanen T."/>
            <person name="Noordeloos M.E."/>
            <person name="Ohm R.A."/>
            <person name="Ortiz-Santana B."/>
            <person name="Ovrebo C."/>
            <person name="Racz N."/>
            <person name="Riley R."/>
            <person name="Savchenko A."/>
            <person name="Shiryaev A."/>
            <person name="Soop K."/>
            <person name="Spirin V."/>
            <person name="Szebenyi C."/>
            <person name="Tomsovsky M."/>
            <person name="Tulloss R.E."/>
            <person name="Uehling J."/>
            <person name="Grigoriev I.V."/>
            <person name="Vagvolgyi C."/>
            <person name="Papp T."/>
            <person name="Martin F.M."/>
            <person name="Miettinen O."/>
            <person name="Hibbett D.S."/>
            <person name="Nagy L.G."/>
        </authorList>
    </citation>
    <scope>NUCLEOTIDE SEQUENCE [LARGE SCALE GENOMIC DNA]</scope>
    <source>
        <strain evidence="2 3">CBS 309.79</strain>
    </source>
</reference>
<dbReference type="AlphaFoldDB" id="A0A5C3Q8D9"/>
<gene>
    <name evidence="2" type="ORF">BDV98DRAFT_597520</name>
</gene>
<dbReference type="OrthoDB" id="5945798at2759"/>
<dbReference type="InterPro" id="IPR001214">
    <property type="entry name" value="SET_dom"/>
</dbReference>
<dbReference type="Gene3D" id="2.170.270.10">
    <property type="entry name" value="SET domain"/>
    <property type="match status" value="1"/>
</dbReference>
<dbReference type="InterPro" id="IPR046341">
    <property type="entry name" value="SET_dom_sf"/>
</dbReference>
<dbReference type="Proteomes" id="UP000305067">
    <property type="component" value="Unassembled WGS sequence"/>
</dbReference>
<name>A0A5C3Q8D9_9AGAR</name>
<evidence type="ECO:0000259" key="1">
    <source>
        <dbReference type="PROSITE" id="PS50280"/>
    </source>
</evidence>
<evidence type="ECO:0000313" key="2">
    <source>
        <dbReference type="EMBL" id="TFK96468.1"/>
    </source>
</evidence>
<accession>A0A5C3Q8D9</accession>
<dbReference type="Pfam" id="PF00856">
    <property type="entry name" value="SET"/>
    <property type="match status" value="1"/>
</dbReference>
<feature type="domain" description="SET" evidence="1">
    <location>
        <begin position="79"/>
        <end position="344"/>
    </location>
</feature>
<organism evidence="2 3">
    <name type="scientific">Pterulicium gracile</name>
    <dbReference type="NCBI Taxonomy" id="1884261"/>
    <lineage>
        <taxon>Eukaryota</taxon>
        <taxon>Fungi</taxon>
        <taxon>Dikarya</taxon>
        <taxon>Basidiomycota</taxon>
        <taxon>Agaricomycotina</taxon>
        <taxon>Agaricomycetes</taxon>
        <taxon>Agaricomycetidae</taxon>
        <taxon>Agaricales</taxon>
        <taxon>Pleurotineae</taxon>
        <taxon>Pterulaceae</taxon>
        <taxon>Pterulicium</taxon>
    </lineage>
</organism>
<proteinExistence type="predicted"/>
<evidence type="ECO:0000313" key="3">
    <source>
        <dbReference type="Proteomes" id="UP000305067"/>
    </source>
</evidence>
<dbReference type="STRING" id="1884261.A0A5C3Q8D9"/>
<dbReference type="InterPro" id="IPR053185">
    <property type="entry name" value="SET_domain_protein"/>
</dbReference>
<dbReference type="EMBL" id="ML178859">
    <property type="protein sequence ID" value="TFK96468.1"/>
    <property type="molecule type" value="Genomic_DNA"/>
</dbReference>
<dbReference type="PROSITE" id="PS50280">
    <property type="entry name" value="SET"/>
    <property type="match status" value="1"/>
</dbReference>